<evidence type="ECO:0000256" key="1">
    <source>
        <dbReference type="SAM" id="MobiDB-lite"/>
    </source>
</evidence>
<evidence type="ECO:0000313" key="2">
    <source>
        <dbReference type="EMBL" id="CCD71190.1"/>
    </source>
</evidence>
<protein>
    <submittedName>
        <fullName evidence="2">MIF4G domain-containing protein</fullName>
    </submittedName>
</protein>
<feature type="region of interest" description="Disordered" evidence="1">
    <location>
        <begin position="1"/>
        <end position="68"/>
    </location>
</feature>
<feature type="compositionally biased region" description="Low complexity" evidence="1">
    <location>
        <begin position="39"/>
        <end position="54"/>
    </location>
</feature>
<dbReference type="IntAct" id="H2L032">
    <property type="interactions" value="1"/>
</dbReference>
<dbReference type="Bgee" id="WBGene00018405">
    <property type="expression patterns" value="Expressed in pharyngeal muscle cell (C elegans) and 3 other cell types or tissues"/>
</dbReference>
<dbReference type="PeptideAtlas" id="H2L032"/>
<dbReference type="AGR" id="WB:WBGene00018405"/>
<name>H2L032_CAEEL</name>
<sequence length="118" mass="12850">METLQTENQLIGELKAPATTKKPTNRPAMQIYRPPGLRSDGSSSTTAVTTTSSTKPKPAAGQKLSSSECDTNVNSQILKEDNFQKIIIRKIAASRRVHVPARALPTMSRLMIGTRTEV</sequence>
<dbReference type="HOGENOM" id="CLU_2075272_0_0_1"/>
<dbReference type="WormBase" id="F44A2.5a">
    <property type="protein sequence ID" value="CE33088"/>
    <property type="gene ID" value="WBGene00018405"/>
</dbReference>
<dbReference type="ExpressionAtlas" id="H2L032">
    <property type="expression patterns" value="baseline and differential"/>
</dbReference>
<proteinExistence type="predicted"/>
<keyword evidence="3" id="KW-1185">Reference proteome</keyword>
<dbReference type="Proteomes" id="UP000001940">
    <property type="component" value="Chromosome V"/>
</dbReference>
<accession>H2L032</accession>
<dbReference type="OrthoDB" id="565552at2759"/>
<dbReference type="EMBL" id="BX284605">
    <property type="protein sequence ID" value="CCD71190.1"/>
    <property type="molecule type" value="Genomic_DNA"/>
</dbReference>
<gene>
    <name evidence="2" type="ORF">CELE_F44A2.5</name>
    <name evidence="2 4" type="ORF">F44A2.5</name>
</gene>
<organism evidence="2 3">
    <name type="scientific">Caenorhabditis elegans</name>
    <dbReference type="NCBI Taxonomy" id="6239"/>
    <lineage>
        <taxon>Eukaryota</taxon>
        <taxon>Metazoa</taxon>
        <taxon>Ecdysozoa</taxon>
        <taxon>Nematoda</taxon>
        <taxon>Chromadorea</taxon>
        <taxon>Rhabditida</taxon>
        <taxon>Rhabditina</taxon>
        <taxon>Rhabditomorpha</taxon>
        <taxon>Rhabditoidea</taxon>
        <taxon>Rhabditidae</taxon>
        <taxon>Peloderinae</taxon>
        <taxon>Caenorhabditis</taxon>
    </lineage>
</organism>
<dbReference type="AlphaFoldDB" id="H2L032"/>
<evidence type="ECO:0000313" key="4">
    <source>
        <dbReference type="WormBase" id="F44A2.5a"/>
    </source>
</evidence>
<reference evidence="2 3" key="1">
    <citation type="journal article" date="1998" name="Science">
        <title>Genome sequence of the nematode C. elegans: a platform for investigating biology.</title>
        <authorList>
            <consortium name="The C. elegans sequencing consortium"/>
            <person name="Sulson J.E."/>
            <person name="Waterston R."/>
        </authorList>
    </citation>
    <scope>NUCLEOTIDE SEQUENCE [LARGE SCALE GENOMIC DNA]</scope>
    <source>
        <strain evidence="2 3">Bristol N2</strain>
    </source>
</reference>
<evidence type="ECO:0000313" key="3">
    <source>
        <dbReference type="Proteomes" id="UP000001940"/>
    </source>
</evidence>
<dbReference type="GO" id="GO:0016529">
    <property type="term" value="C:sarcoplasmic reticulum"/>
    <property type="evidence" value="ECO:0007005"/>
    <property type="project" value="WormBase"/>
</dbReference>